<reference evidence="2" key="1">
    <citation type="submission" date="2021-01" db="EMBL/GenBank/DDBJ databases">
        <title>Phytophthora aleatoria, a newly-described species from Pinus radiata is distinct from Phytophthora cactorum isolates based on comparative genomics.</title>
        <authorList>
            <person name="Mcdougal R."/>
            <person name="Panda P."/>
            <person name="Williams N."/>
            <person name="Studholme D.J."/>
        </authorList>
    </citation>
    <scope>NUCLEOTIDE SEQUENCE</scope>
    <source>
        <strain evidence="2">NZFS 3830</strain>
    </source>
</reference>
<proteinExistence type="predicted"/>
<organism evidence="2 3">
    <name type="scientific">Phytophthora cactorum</name>
    <dbReference type="NCBI Taxonomy" id="29920"/>
    <lineage>
        <taxon>Eukaryota</taxon>
        <taxon>Sar</taxon>
        <taxon>Stramenopiles</taxon>
        <taxon>Oomycota</taxon>
        <taxon>Peronosporomycetes</taxon>
        <taxon>Peronosporales</taxon>
        <taxon>Peronosporaceae</taxon>
        <taxon>Phytophthora</taxon>
    </lineage>
</organism>
<dbReference type="Proteomes" id="UP000688947">
    <property type="component" value="Unassembled WGS sequence"/>
</dbReference>
<accession>A0A8T1TKH0</accession>
<evidence type="ECO:0000313" key="2">
    <source>
        <dbReference type="EMBL" id="KAG6943103.1"/>
    </source>
</evidence>
<protein>
    <submittedName>
        <fullName evidence="2">Uncharacterized protein</fullName>
    </submittedName>
</protein>
<sequence>MLQVEVYPLTAGMSGGGHYRATMKALDPTSKNLPNSIQYAPLATNLASLGGVDIQSTTPSTPTVSIGDFGAVNARPHWRPSRDSLHGAQGVSQYKPDQLVAPGGAGRATDKFRV</sequence>
<dbReference type="AlphaFoldDB" id="A0A8T1TKH0"/>
<name>A0A8T1TKH0_9STRA</name>
<feature type="region of interest" description="Disordered" evidence="1">
    <location>
        <begin position="75"/>
        <end position="114"/>
    </location>
</feature>
<gene>
    <name evidence="2" type="ORF">JG687_00018658</name>
</gene>
<evidence type="ECO:0000313" key="3">
    <source>
        <dbReference type="Proteomes" id="UP000688947"/>
    </source>
</evidence>
<evidence type="ECO:0000256" key="1">
    <source>
        <dbReference type="SAM" id="MobiDB-lite"/>
    </source>
</evidence>
<comment type="caution">
    <text evidence="2">The sequence shown here is derived from an EMBL/GenBank/DDBJ whole genome shotgun (WGS) entry which is preliminary data.</text>
</comment>
<dbReference type="EMBL" id="JAENGZ010002678">
    <property type="protein sequence ID" value="KAG6943103.1"/>
    <property type="molecule type" value="Genomic_DNA"/>
</dbReference>